<proteinExistence type="predicted"/>
<dbReference type="Proteomes" id="UP000233837">
    <property type="component" value="Unassembled WGS sequence"/>
</dbReference>
<dbReference type="AlphaFoldDB" id="A0A2I0W534"/>
<sequence>MPNVKKFCFNGIPPELGEKLDLMFSRIVATEENILILSSSVLPPELNDDHTNSSKEVYTQDEQTHFPHISTNDPTSN</sequence>
<reference evidence="2 3" key="2">
    <citation type="journal article" date="2017" name="Nature">
        <title>The Apostasia genome and the evolution of orchids.</title>
        <authorList>
            <person name="Zhang G.Q."/>
            <person name="Liu K.W."/>
            <person name="Li Z."/>
            <person name="Lohaus R."/>
            <person name="Hsiao Y.Y."/>
            <person name="Niu S.C."/>
            <person name="Wang J.Y."/>
            <person name="Lin Y.C."/>
            <person name="Xu Q."/>
            <person name="Chen L.J."/>
            <person name="Yoshida K."/>
            <person name="Fujiwara S."/>
            <person name="Wang Z.W."/>
            <person name="Zhang Y.Q."/>
            <person name="Mitsuda N."/>
            <person name="Wang M."/>
            <person name="Liu G.H."/>
            <person name="Pecoraro L."/>
            <person name="Huang H.X."/>
            <person name="Xiao X.J."/>
            <person name="Lin M."/>
            <person name="Wu X.Y."/>
            <person name="Wu W.L."/>
            <person name="Chen Y.Y."/>
            <person name="Chang S.B."/>
            <person name="Sakamoto S."/>
            <person name="Ohme-Takagi M."/>
            <person name="Yagi M."/>
            <person name="Zeng S.J."/>
            <person name="Shen C.Y."/>
            <person name="Yeh C.M."/>
            <person name="Luo Y.B."/>
            <person name="Tsai W.C."/>
            <person name="Van de Peer Y."/>
            <person name="Liu Z.J."/>
        </authorList>
    </citation>
    <scope>NUCLEOTIDE SEQUENCE [LARGE SCALE GENOMIC DNA]</scope>
    <source>
        <tissue evidence="2">The whole plant</tissue>
    </source>
</reference>
<dbReference type="EMBL" id="KZ502911">
    <property type="protein sequence ID" value="PKU70772.1"/>
    <property type="molecule type" value="Genomic_DNA"/>
</dbReference>
<organism evidence="2 3">
    <name type="scientific">Dendrobium catenatum</name>
    <dbReference type="NCBI Taxonomy" id="906689"/>
    <lineage>
        <taxon>Eukaryota</taxon>
        <taxon>Viridiplantae</taxon>
        <taxon>Streptophyta</taxon>
        <taxon>Embryophyta</taxon>
        <taxon>Tracheophyta</taxon>
        <taxon>Spermatophyta</taxon>
        <taxon>Magnoliopsida</taxon>
        <taxon>Liliopsida</taxon>
        <taxon>Asparagales</taxon>
        <taxon>Orchidaceae</taxon>
        <taxon>Epidendroideae</taxon>
        <taxon>Malaxideae</taxon>
        <taxon>Dendrobiinae</taxon>
        <taxon>Dendrobium</taxon>
    </lineage>
</organism>
<accession>A0A2I0W534</accession>
<evidence type="ECO:0000313" key="2">
    <source>
        <dbReference type="EMBL" id="PKU70772.1"/>
    </source>
</evidence>
<evidence type="ECO:0000256" key="1">
    <source>
        <dbReference type="SAM" id="MobiDB-lite"/>
    </source>
</evidence>
<keyword evidence="3" id="KW-1185">Reference proteome</keyword>
<gene>
    <name evidence="2" type="ORF">MA16_Dca012525</name>
</gene>
<reference evidence="2 3" key="1">
    <citation type="journal article" date="2016" name="Sci. Rep.">
        <title>The Dendrobium catenatum Lindl. genome sequence provides insights into polysaccharide synthase, floral development and adaptive evolution.</title>
        <authorList>
            <person name="Zhang G.Q."/>
            <person name="Xu Q."/>
            <person name="Bian C."/>
            <person name="Tsai W.C."/>
            <person name="Yeh C.M."/>
            <person name="Liu K.W."/>
            <person name="Yoshida K."/>
            <person name="Zhang L.S."/>
            <person name="Chang S.B."/>
            <person name="Chen F."/>
            <person name="Shi Y."/>
            <person name="Su Y.Y."/>
            <person name="Zhang Y.Q."/>
            <person name="Chen L.J."/>
            <person name="Yin Y."/>
            <person name="Lin M."/>
            <person name="Huang H."/>
            <person name="Deng H."/>
            <person name="Wang Z.W."/>
            <person name="Zhu S.L."/>
            <person name="Zhao X."/>
            <person name="Deng C."/>
            <person name="Niu S.C."/>
            <person name="Huang J."/>
            <person name="Wang M."/>
            <person name="Liu G.H."/>
            <person name="Yang H.J."/>
            <person name="Xiao X.J."/>
            <person name="Hsiao Y.Y."/>
            <person name="Wu W.L."/>
            <person name="Chen Y.Y."/>
            <person name="Mitsuda N."/>
            <person name="Ohme-Takagi M."/>
            <person name="Luo Y.B."/>
            <person name="Van de Peer Y."/>
            <person name="Liu Z.J."/>
        </authorList>
    </citation>
    <scope>NUCLEOTIDE SEQUENCE [LARGE SCALE GENOMIC DNA]</scope>
    <source>
        <tissue evidence="2">The whole plant</tissue>
    </source>
</reference>
<protein>
    <submittedName>
        <fullName evidence="2">Uncharacterized protein</fullName>
    </submittedName>
</protein>
<evidence type="ECO:0000313" key="3">
    <source>
        <dbReference type="Proteomes" id="UP000233837"/>
    </source>
</evidence>
<name>A0A2I0W534_9ASPA</name>
<feature type="region of interest" description="Disordered" evidence="1">
    <location>
        <begin position="43"/>
        <end position="77"/>
    </location>
</feature>